<organism evidence="1 2">
    <name type="scientific">Penicillium atrosanguineum</name>
    <dbReference type="NCBI Taxonomy" id="1132637"/>
    <lineage>
        <taxon>Eukaryota</taxon>
        <taxon>Fungi</taxon>
        <taxon>Dikarya</taxon>
        <taxon>Ascomycota</taxon>
        <taxon>Pezizomycotina</taxon>
        <taxon>Eurotiomycetes</taxon>
        <taxon>Eurotiomycetidae</taxon>
        <taxon>Eurotiales</taxon>
        <taxon>Aspergillaceae</taxon>
        <taxon>Penicillium</taxon>
    </lineage>
</organism>
<accession>A0A9W9PQX1</accession>
<comment type="caution">
    <text evidence="1">The sequence shown here is derived from an EMBL/GenBank/DDBJ whole genome shotgun (WGS) entry which is preliminary data.</text>
</comment>
<dbReference type="Proteomes" id="UP001147746">
    <property type="component" value="Unassembled WGS sequence"/>
</dbReference>
<protein>
    <submittedName>
        <fullName evidence="1">Uncharacterized protein</fullName>
    </submittedName>
</protein>
<reference evidence="1" key="2">
    <citation type="journal article" date="2023" name="IMA Fungus">
        <title>Comparative genomic study of the Penicillium genus elucidates a diverse pangenome and 15 lateral gene transfer events.</title>
        <authorList>
            <person name="Petersen C."/>
            <person name="Sorensen T."/>
            <person name="Nielsen M.R."/>
            <person name="Sondergaard T.E."/>
            <person name="Sorensen J.L."/>
            <person name="Fitzpatrick D.A."/>
            <person name="Frisvad J.C."/>
            <person name="Nielsen K.L."/>
        </authorList>
    </citation>
    <scope>NUCLEOTIDE SEQUENCE</scope>
    <source>
        <strain evidence="1">IBT 21472</strain>
    </source>
</reference>
<proteinExistence type="predicted"/>
<keyword evidence="2" id="KW-1185">Reference proteome</keyword>
<gene>
    <name evidence="1" type="ORF">N7476_008037</name>
</gene>
<reference evidence="1" key="1">
    <citation type="submission" date="2022-12" db="EMBL/GenBank/DDBJ databases">
        <authorList>
            <person name="Petersen C."/>
        </authorList>
    </citation>
    <scope>NUCLEOTIDE SEQUENCE</scope>
    <source>
        <strain evidence="1">IBT 21472</strain>
    </source>
</reference>
<sequence>MRSNPRKVCYVGYGGKDAEDRRMIVMQHKIAGGEHGDLVDEKEKGRFQYAHEGGSEGAWRMADGVWPSNLW</sequence>
<name>A0A9W9PQX1_9EURO</name>
<evidence type="ECO:0000313" key="1">
    <source>
        <dbReference type="EMBL" id="KAJ5307381.1"/>
    </source>
</evidence>
<dbReference type="EMBL" id="JAPZBO010000008">
    <property type="protein sequence ID" value="KAJ5307381.1"/>
    <property type="molecule type" value="Genomic_DNA"/>
</dbReference>
<evidence type="ECO:0000313" key="2">
    <source>
        <dbReference type="Proteomes" id="UP001147746"/>
    </source>
</evidence>
<dbReference type="AlphaFoldDB" id="A0A9W9PQX1"/>